<comment type="function">
    <text evidence="1">Binds the second messenger bis-(3'-5') cyclic dimeric guanosine monophosphate (c-di-GMP). Can bind two c-di-GMP molecules per monomer. May play a role in bacterial second-messenger regulated processes. Binding to c-di-GMP induces a conformational change of the C- and N-termini resulting in the exposure of a highly negative surface on one side of the protein to a possible effector protein.</text>
</comment>
<dbReference type="eggNOG" id="ENOG5032YUI">
    <property type="taxonomic scope" value="Bacteria"/>
</dbReference>
<organism evidence="3 4">
    <name type="scientific">Sulfuricella denitrificans (strain DSM 22764 / NBRC 105220 / skB26)</name>
    <dbReference type="NCBI Taxonomy" id="1163617"/>
    <lineage>
        <taxon>Bacteria</taxon>
        <taxon>Pseudomonadati</taxon>
        <taxon>Pseudomonadota</taxon>
        <taxon>Betaproteobacteria</taxon>
        <taxon>Nitrosomonadales</taxon>
        <taxon>Sulfuricellaceae</taxon>
        <taxon>Sulfuricella</taxon>
    </lineage>
</organism>
<keyword evidence="1" id="KW-0547">Nucleotide-binding</keyword>
<dbReference type="Pfam" id="PF07238">
    <property type="entry name" value="PilZ"/>
    <property type="match status" value="1"/>
</dbReference>
<dbReference type="InterPro" id="IPR027021">
    <property type="entry name" value="C-di-GMP_BP_PA4608"/>
</dbReference>
<accession>S6AJA4</accession>
<dbReference type="OrthoDB" id="5298508at2"/>
<evidence type="ECO:0000313" key="3">
    <source>
        <dbReference type="EMBL" id="BAN36396.1"/>
    </source>
</evidence>
<evidence type="ECO:0000259" key="2">
    <source>
        <dbReference type="Pfam" id="PF07238"/>
    </source>
</evidence>
<evidence type="ECO:0000313" key="4">
    <source>
        <dbReference type="Proteomes" id="UP000015559"/>
    </source>
</evidence>
<dbReference type="AlphaFoldDB" id="S6AJA4"/>
<dbReference type="HOGENOM" id="CLU_146776_0_0_4"/>
<dbReference type="KEGG" id="sdr:SCD_n02595"/>
<proteinExistence type="predicted"/>
<dbReference type="SUPFAM" id="SSF141371">
    <property type="entry name" value="PilZ domain-like"/>
    <property type="match status" value="1"/>
</dbReference>
<dbReference type="GO" id="GO:0035438">
    <property type="term" value="F:cyclic-di-GMP binding"/>
    <property type="evidence" value="ECO:0007669"/>
    <property type="project" value="InterPro"/>
</dbReference>
<keyword evidence="4" id="KW-1185">Reference proteome</keyword>
<dbReference type="Gene3D" id="2.40.10.220">
    <property type="entry name" value="predicted glycosyltransferase like domains"/>
    <property type="match status" value="1"/>
</dbReference>
<name>S6AJA4_SULDS</name>
<keyword evidence="1" id="KW-0973">c-di-GMP</keyword>
<feature type="domain" description="PilZ" evidence="2">
    <location>
        <begin position="8"/>
        <end position="105"/>
    </location>
</feature>
<dbReference type="PIRSF" id="PIRSF028141">
    <property type="entry name" value="C-di-GMP_BP_PA4608"/>
    <property type="match status" value="1"/>
</dbReference>
<reference evidence="3 4" key="1">
    <citation type="journal article" date="2012" name="Appl. Environ. Microbiol.">
        <title>Draft genome sequence of a psychrotolerant sulfur-oxidizing bacterium, Sulfuricella denitrificans skB26, and proteomic insights into cold adaptation.</title>
        <authorList>
            <person name="Watanabe T."/>
            <person name="Kojima H."/>
            <person name="Fukui M."/>
        </authorList>
    </citation>
    <scope>NUCLEOTIDE SEQUENCE [LARGE SCALE GENOMIC DNA]</scope>
    <source>
        <strain evidence="4">skB26</strain>
    </source>
</reference>
<comment type="subunit">
    <text evidence="1">Monomer in both c-di-GMP-bound and free forms.</text>
</comment>
<protein>
    <recommendedName>
        <fullName evidence="1">Cyclic diguanosine monophosphate-binding protein</fullName>
        <shortName evidence="1">c-di-GMP-binding protein</shortName>
    </recommendedName>
    <alternativeName>
        <fullName evidence="1">Pilz domain-containing protein</fullName>
    </alternativeName>
</protein>
<dbReference type="Proteomes" id="UP000015559">
    <property type="component" value="Chromosome"/>
</dbReference>
<dbReference type="EMBL" id="AP013066">
    <property type="protein sequence ID" value="BAN36396.1"/>
    <property type="molecule type" value="Genomic_DNA"/>
</dbReference>
<evidence type="ECO:0000256" key="1">
    <source>
        <dbReference type="PIRNR" id="PIRNR028141"/>
    </source>
</evidence>
<dbReference type="RefSeq" id="WP_009207645.1">
    <property type="nucleotide sequence ID" value="NC_022357.1"/>
</dbReference>
<sequence length="125" mass="13876">MKSAADKDKRHFSRIPFDATVQLQMGRGTHPAHLLDIALKGALVELLQPEAALRGKACQLTLDLGMDGEVIVMEGVVAHQEGQNVGIECRHIDVDSLTRLRRLVELNLGDETLLDRELSHLFDSR</sequence>
<dbReference type="InterPro" id="IPR009875">
    <property type="entry name" value="PilZ_domain"/>
</dbReference>
<dbReference type="STRING" id="1163617.SCD_n02595"/>
<gene>
    <name evidence="3" type="ORF">SCD_n02595</name>
</gene>